<dbReference type="AlphaFoldDB" id="A0A7Y9R125"/>
<organism evidence="2 3">
    <name type="scientific">Sphaerotilus montanus</name>
    <dbReference type="NCBI Taxonomy" id="522889"/>
    <lineage>
        <taxon>Bacteria</taxon>
        <taxon>Pseudomonadati</taxon>
        <taxon>Pseudomonadota</taxon>
        <taxon>Betaproteobacteria</taxon>
        <taxon>Burkholderiales</taxon>
        <taxon>Sphaerotilaceae</taxon>
        <taxon>Sphaerotilus</taxon>
    </lineage>
</organism>
<dbReference type="PANTHER" id="PTHR22617">
    <property type="entry name" value="CHEMOTAXIS SENSOR HISTIDINE KINASE-RELATED"/>
    <property type="match status" value="1"/>
</dbReference>
<feature type="domain" description="CheW-like" evidence="1">
    <location>
        <begin position="183"/>
        <end position="337"/>
    </location>
</feature>
<sequence length="522" mass="54718">MSETMGGLVPSPQAIDRGYGGFTLGGISLALPMAALREVVPCTALIQLPTAAPCVIGGIDLRGVLVPVIDLRIVLGRDAPDCARPCVVLMVHGGSILGLLCDGVTGVFFSQEGHLSRATSTSTNAIASLLAGSIRREDDGTLVNVLSPQALVQLPLVPLVVDPEPGRQLTLTDASAVVINDQSVPVMLFRCGQVPLAIDAMSVHATLSQPRVQPSVLARGHCRGVLDYAGQQIPVVDVLGLCGLGEGSAVDTGDHHAFVVRLDTGLLAFLVDKVLDVARTLPGDVMRVPAFALPHPRLFAGGLSLSGLPEDVVQQFPTAISQFLLLDGAALKTDPQLLELARMGLGEERYGARVQIGASSEMDMVQGAGQRSMVTYQLGVETASPIEQIMEILPYTCDVSIFEVRGALLGLVAHRGRSIPVLCLCRLVGLPSPAVSPAVSVLVVEVDGVLTGFAVPTLRSIESADWEPALPRMGVGGPDELACALQSRQLAQVRGGGPPRMLKVLDLQRVARALHQLHVPVP</sequence>
<dbReference type="SUPFAM" id="SSF50341">
    <property type="entry name" value="CheW-like"/>
    <property type="match status" value="3"/>
</dbReference>
<accession>A0A7Y9R125</accession>
<dbReference type="SMART" id="SM00260">
    <property type="entry name" value="CheW"/>
    <property type="match status" value="3"/>
</dbReference>
<protein>
    <submittedName>
        <fullName evidence="2">Purine-binding chemotaxis protein CheW</fullName>
    </submittedName>
</protein>
<keyword evidence="3" id="KW-1185">Reference proteome</keyword>
<dbReference type="Gene3D" id="2.40.50.180">
    <property type="entry name" value="CheA-289, Domain 4"/>
    <property type="match status" value="3"/>
</dbReference>
<dbReference type="InterPro" id="IPR002545">
    <property type="entry name" value="CheW-lke_dom"/>
</dbReference>
<dbReference type="InterPro" id="IPR039315">
    <property type="entry name" value="CheW"/>
</dbReference>
<reference evidence="2 3" key="1">
    <citation type="submission" date="2020-07" db="EMBL/GenBank/DDBJ databases">
        <title>Genomic Encyclopedia of Archaeal and Bacterial Type Strains, Phase II (KMG-II): from individual species to whole genera.</title>
        <authorList>
            <person name="Goeker M."/>
        </authorList>
    </citation>
    <scope>NUCLEOTIDE SEQUENCE [LARGE SCALE GENOMIC DNA]</scope>
    <source>
        <strain evidence="2 3">DSM 21226</strain>
    </source>
</reference>
<evidence type="ECO:0000259" key="1">
    <source>
        <dbReference type="PROSITE" id="PS50851"/>
    </source>
</evidence>
<dbReference type="PANTHER" id="PTHR22617:SF23">
    <property type="entry name" value="CHEMOTAXIS PROTEIN CHEW"/>
    <property type="match status" value="1"/>
</dbReference>
<feature type="domain" description="CheW-like" evidence="1">
    <location>
        <begin position="370"/>
        <end position="516"/>
    </location>
</feature>
<name>A0A7Y9R125_9BURK</name>
<dbReference type="GO" id="GO:0007165">
    <property type="term" value="P:signal transduction"/>
    <property type="evidence" value="ECO:0007669"/>
    <property type="project" value="InterPro"/>
</dbReference>
<comment type="caution">
    <text evidence="2">The sequence shown here is derived from an EMBL/GenBank/DDBJ whole genome shotgun (WGS) entry which is preliminary data.</text>
</comment>
<dbReference type="Gene3D" id="2.30.30.40">
    <property type="entry name" value="SH3 Domains"/>
    <property type="match status" value="2"/>
</dbReference>
<dbReference type="GO" id="GO:0005829">
    <property type="term" value="C:cytosol"/>
    <property type="evidence" value="ECO:0007669"/>
    <property type="project" value="TreeGrafter"/>
</dbReference>
<dbReference type="PROSITE" id="PS50851">
    <property type="entry name" value="CHEW"/>
    <property type="match status" value="3"/>
</dbReference>
<dbReference type="GO" id="GO:0006935">
    <property type="term" value="P:chemotaxis"/>
    <property type="evidence" value="ECO:0007669"/>
    <property type="project" value="InterPro"/>
</dbReference>
<dbReference type="Proteomes" id="UP000518288">
    <property type="component" value="Unassembled WGS sequence"/>
</dbReference>
<gene>
    <name evidence="2" type="ORF">BDD16_003340</name>
</gene>
<evidence type="ECO:0000313" key="3">
    <source>
        <dbReference type="Proteomes" id="UP000518288"/>
    </source>
</evidence>
<evidence type="ECO:0000313" key="2">
    <source>
        <dbReference type="EMBL" id="NYG34354.1"/>
    </source>
</evidence>
<dbReference type="InterPro" id="IPR036061">
    <property type="entry name" value="CheW-like_dom_sf"/>
</dbReference>
<dbReference type="EMBL" id="JACCFH010000001">
    <property type="protein sequence ID" value="NYG34354.1"/>
    <property type="molecule type" value="Genomic_DNA"/>
</dbReference>
<dbReference type="RefSeq" id="WP_179635007.1">
    <property type="nucleotide sequence ID" value="NZ_JACCFH010000001.1"/>
</dbReference>
<feature type="domain" description="CheW-like" evidence="1">
    <location>
        <begin position="16"/>
        <end position="157"/>
    </location>
</feature>
<dbReference type="Pfam" id="PF01584">
    <property type="entry name" value="CheW"/>
    <property type="match status" value="3"/>
</dbReference>
<proteinExistence type="predicted"/>